<feature type="binding site" evidence="3">
    <location>
        <position position="340"/>
    </location>
    <ligand>
        <name>CTP</name>
        <dbReference type="ChEBI" id="CHEBI:37563"/>
    </ligand>
</feature>
<dbReference type="HAMAP" id="MF_02225">
    <property type="entry name" value="CoaBC"/>
    <property type="match status" value="1"/>
</dbReference>
<feature type="region of interest" description="Phosphopantothenoylcysteine decarboxylase" evidence="3">
    <location>
        <begin position="1"/>
        <end position="189"/>
    </location>
</feature>
<feature type="region of interest" description="Phosphopantothenate--cysteine ligase" evidence="3">
    <location>
        <begin position="190"/>
        <end position="396"/>
    </location>
</feature>
<dbReference type="Pfam" id="PF04127">
    <property type="entry name" value="DFP"/>
    <property type="match status" value="1"/>
</dbReference>
<dbReference type="AlphaFoldDB" id="A0A0J8DAX6"/>
<dbReference type="InterPro" id="IPR005252">
    <property type="entry name" value="CoaBC"/>
</dbReference>
<comment type="pathway">
    <text evidence="3 4">Cofactor biosynthesis; coenzyme A biosynthesis; CoA from (R)-pantothenate: step 3/5.</text>
</comment>
<dbReference type="PANTHER" id="PTHR14359">
    <property type="entry name" value="HOMO-OLIGOMERIC FLAVIN CONTAINING CYS DECARBOXYLASE FAMILY"/>
    <property type="match status" value="1"/>
</dbReference>
<feature type="binding site" evidence="3">
    <location>
        <position position="322"/>
    </location>
    <ligand>
        <name>CTP</name>
        <dbReference type="ChEBI" id="CHEBI:37563"/>
    </ligand>
</feature>
<dbReference type="GO" id="GO:0004633">
    <property type="term" value="F:phosphopantothenoylcysteine decarboxylase activity"/>
    <property type="evidence" value="ECO:0007669"/>
    <property type="project" value="UniProtKB-UniRule"/>
</dbReference>
<feature type="active site" description="Proton donor" evidence="3">
    <location>
        <position position="157"/>
    </location>
</feature>
<comment type="catalytic activity">
    <reaction evidence="3 4">
        <text>N-[(R)-4-phosphopantothenoyl]-L-cysteine + H(+) = (R)-4'-phosphopantetheine + CO2</text>
        <dbReference type="Rhea" id="RHEA:16793"/>
        <dbReference type="ChEBI" id="CHEBI:15378"/>
        <dbReference type="ChEBI" id="CHEBI:16526"/>
        <dbReference type="ChEBI" id="CHEBI:59458"/>
        <dbReference type="ChEBI" id="CHEBI:61723"/>
        <dbReference type="EC" id="4.1.1.36"/>
    </reaction>
</comment>
<dbReference type="Proteomes" id="UP000036756">
    <property type="component" value="Unassembled WGS sequence"/>
</dbReference>
<feature type="binding site" evidence="3">
    <location>
        <position position="278"/>
    </location>
    <ligand>
        <name>CTP</name>
        <dbReference type="ChEBI" id="CHEBI:37563"/>
    </ligand>
</feature>
<sequence length="396" mass="43217">MRCKKTVVIGVTGGVAVYKALDIVSRLKKKDIDVHVIMTKAAQEFASELSFRSLSLNPVTTDMFDRPNSFDVEHIALAKRADVLLIAPATANIIGKISNGIADDMLSTTVMATKAPVVIAPAMNTAMYENPIVQRNIENLKSYGYHFIEPLSGRLACGDVGRGKMESPEVIVEYVEMLLHSNKDLKGKNILITAGPTREDIDPVRFISNKSSGKMGYAIARAARDRGANVTLITGPTSLSPIKFIDVVNVYSSEDMYKAVMDNLESADIVIKAAAVSDYSPLDYSSIKIKKSEDSMTLPLRKNKDILLEVGSIKGSRIIVGFAAETNNVLDNAKLKLSKKNLDMIVANDVLDKGSGFDVDTNKISIITNDDIISYDILTKDEAANNILDKILEIKR</sequence>
<feature type="domain" description="DNA/pantothenate metabolism flavoprotein C-terminal" evidence="6">
    <location>
        <begin position="185"/>
        <end position="393"/>
    </location>
</feature>
<keyword evidence="3 4" id="KW-0285">Flavoprotein</keyword>
<evidence type="ECO:0000256" key="1">
    <source>
        <dbReference type="ARBA" id="ARBA00022793"/>
    </source>
</evidence>
<reference evidence="7 8" key="1">
    <citation type="submission" date="2015-06" db="EMBL/GenBank/DDBJ databases">
        <title>Draft genome sequence of the purine-degrading Clostridium cylindrosporum HC-1 (DSM 605).</title>
        <authorList>
            <person name="Poehlein A."/>
            <person name="Schiel-Bengelsdorf B."/>
            <person name="Bengelsdorf F."/>
            <person name="Daniel R."/>
            <person name="Duerre P."/>
        </authorList>
    </citation>
    <scope>NUCLEOTIDE SEQUENCE [LARGE SCALE GENOMIC DNA]</scope>
    <source>
        <strain evidence="7 8">DSM 605</strain>
    </source>
</reference>
<dbReference type="InterPro" id="IPR035929">
    <property type="entry name" value="CoaB-like_sf"/>
</dbReference>
<dbReference type="GO" id="GO:0046872">
    <property type="term" value="F:metal ion binding"/>
    <property type="evidence" value="ECO:0007669"/>
    <property type="project" value="UniProtKB-KW"/>
</dbReference>
<dbReference type="SUPFAM" id="SSF102645">
    <property type="entry name" value="CoaB-like"/>
    <property type="match status" value="1"/>
</dbReference>
<dbReference type="GO" id="GO:0004632">
    <property type="term" value="F:phosphopantothenate--cysteine ligase activity"/>
    <property type="evidence" value="ECO:0007669"/>
    <property type="project" value="UniProtKB-UniRule"/>
</dbReference>
<feature type="binding site" evidence="3">
    <location>
        <position position="336"/>
    </location>
    <ligand>
        <name>CTP</name>
        <dbReference type="ChEBI" id="CHEBI:37563"/>
    </ligand>
</feature>
<comment type="similarity">
    <text evidence="3 4">In the N-terminal section; belongs to the HFCD (homo-oligomeric flavin containing Cys decarboxylase) superfamily.</text>
</comment>
<dbReference type="EMBL" id="LFVU01000027">
    <property type="protein sequence ID" value="KMT21448.1"/>
    <property type="molecule type" value="Genomic_DNA"/>
</dbReference>
<keyword evidence="8" id="KW-1185">Reference proteome</keyword>
<dbReference type="GO" id="GO:0015941">
    <property type="term" value="P:pantothenate catabolic process"/>
    <property type="evidence" value="ECO:0007669"/>
    <property type="project" value="InterPro"/>
</dbReference>
<keyword evidence="3" id="KW-0479">Metal-binding</keyword>
<dbReference type="RefSeq" id="WP_048570884.1">
    <property type="nucleotide sequence ID" value="NZ_LFVU01000027.1"/>
</dbReference>
<comment type="caution">
    <text evidence="3">Lacks conserved residue(s) required for the propagation of feature annotation.</text>
</comment>
<dbReference type="SUPFAM" id="SSF52507">
    <property type="entry name" value="Homo-oligomeric flavin-containing Cys decarboxylases, HFCD"/>
    <property type="match status" value="1"/>
</dbReference>
<gene>
    <name evidence="3 7" type="primary">coaBC</name>
    <name evidence="7" type="ORF">CLCY_2c02080</name>
</gene>
<keyword evidence="2 3" id="KW-0456">Lyase</keyword>
<keyword evidence="3" id="KW-0460">Magnesium</keyword>
<keyword evidence="1 3" id="KW-0210">Decarboxylase</keyword>
<evidence type="ECO:0000259" key="6">
    <source>
        <dbReference type="Pfam" id="PF04127"/>
    </source>
</evidence>
<dbReference type="EC" id="6.3.2.5" evidence="3"/>
<evidence type="ECO:0000256" key="4">
    <source>
        <dbReference type="RuleBase" id="RU364078"/>
    </source>
</evidence>
<dbReference type="Pfam" id="PF02441">
    <property type="entry name" value="Flavoprotein"/>
    <property type="match status" value="1"/>
</dbReference>
<comment type="cofactor">
    <cofactor evidence="3">
        <name>FMN</name>
        <dbReference type="ChEBI" id="CHEBI:58210"/>
    </cofactor>
    <text evidence="3">Binds 1 FMN per subunit.</text>
</comment>
<comment type="catalytic activity">
    <reaction evidence="3 4">
        <text>(R)-4'-phosphopantothenate + L-cysteine + CTP = N-[(R)-4-phosphopantothenoyl]-L-cysteine + CMP + diphosphate + H(+)</text>
        <dbReference type="Rhea" id="RHEA:19397"/>
        <dbReference type="ChEBI" id="CHEBI:10986"/>
        <dbReference type="ChEBI" id="CHEBI:15378"/>
        <dbReference type="ChEBI" id="CHEBI:33019"/>
        <dbReference type="ChEBI" id="CHEBI:35235"/>
        <dbReference type="ChEBI" id="CHEBI:37563"/>
        <dbReference type="ChEBI" id="CHEBI:59458"/>
        <dbReference type="ChEBI" id="CHEBI:60377"/>
        <dbReference type="EC" id="6.3.2.5"/>
    </reaction>
</comment>
<feature type="binding site" evidence="3">
    <location>
        <position position="288"/>
    </location>
    <ligand>
        <name>CTP</name>
        <dbReference type="ChEBI" id="CHEBI:37563"/>
    </ligand>
</feature>
<evidence type="ECO:0000313" key="7">
    <source>
        <dbReference type="EMBL" id="KMT21448.1"/>
    </source>
</evidence>
<feature type="domain" description="Flavoprotein" evidence="5">
    <location>
        <begin position="5"/>
        <end position="176"/>
    </location>
</feature>
<dbReference type="GO" id="GO:0015937">
    <property type="term" value="P:coenzyme A biosynthetic process"/>
    <property type="evidence" value="ECO:0007669"/>
    <property type="project" value="UniProtKB-UniRule"/>
</dbReference>
<dbReference type="InterPro" id="IPR007085">
    <property type="entry name" value="DNA/pantothenate-metab_flavo_C"/>
</dbReference>
<evidence type="ECO:0000313" key="8">
    <source>
        <dbReference type="Proteomes" id="UP000036756"/>
    </source>
</evidence>
<dbReference type="NCBIfam" id="TIGR00521">
    <property type="entry name" value="coaBC_dfp"/>
    <property type="match status" value="1"/>
</dbReference>
<dbReference type="PATRIC" id="fig|1121307.3.peg.1065"/>
<dbReference type="GO" id="GO:0010181">
    <property type="term" value="F:FMN binding"/>
    <property type="evidence" value="ECO:0007669"/>
    <property type="project" value="UniProtKB-UniRule"/>
</dbReference>
<comment type="function">
    <text evidence="3">Catalyzes two sequential steps in the biosynthesis of coenzyme A. In the first step cysteine is conjugated to 4'-phosphopantothenate to form 4-phosphopantothenoylcysteine. In the second step the latter compound is decarboxylated to form 4'-phosphopantotheine.</text>
</comment>
<evidence type="ECO:0000256" key="3">
    <source>
        <dbReference type="HAMAP-Rule" id="MF_02225"/>
    </source>
</evidence>
<dbReference type="InterPro" id="IPR003382">
    <property type="entry name" value="Flavoprotein"/>
</dbReference>
<dbReference type="UniPathway" id="UPA00241">
    <property type="reaction ID" value="UER00353"/>
</dbReference>
<dbReference type="EC" id="4.1.1.36" evidence="3"/>
<comment type="cofactor">
    <cofactor evidence="3">
        <name>Mg(2+)</name>
        <dbReference type="ChEBI" id="CHEBI:18420"/>
    </cofactor>
</comment>
<dbReference type="Gene3D" id="3.40.50.1950">
    <property type="entry name" value="Flavin prenyltransferase-like"/>
    <property type="match status" value="1"/>
</dbReference>
<comment type="function">
    <text evidence="4">Catalyzes two steps in the biosynthesis of coenzyme A. In the first step cysteine is conjugated to 4'-phosphopantothenate to form 4-phosphopantothenoylcysteine, in the latter compound is decarboxylated to form 4'-phosphopantotheine.</text>
</comment>
<protein>
    <recommendedName>
        <fullName evidence="3">Coenzyme A biosynthesis bifunctional protein CoaBC</fullName>
    </recommendedName>
    <alternativeName>
        <fullName evidence="3">DNA/pantothenate metabolism flavoprotein</fullName>
    </alternativeName>
    <alternativeName>
        <fullName evidence="3">Phosphopantothenoylcysteine synthetase/decarboxylase</fullName>
        <shortName evidence="3">PPCS-PPCDC</shortName>
    </alternativeName>
    <domain>
        <recommendedName>
            <fullName evidence="3">Phosphopantothenoylcysteine decarboxylase</fullName>
            <shortName evidence="3">PPC decarboxylase</shortName>
            <shortName evidence="3">PPC-DC</shortName>
            <ecNumber evidence="3">4.1.1.36</ecNumber>
        </recommendedName>
        <alternativeName>
            <fullName evidence="3">CoaC</fullName>
        </alternativeName>
    </domain>
    <domain>
        <recommendedName>
            <fullName evidence="3">Phosphopantothenate--cysteine ligase</fullName>
            <ecNumber evidence="3">6.3.2.5</ecNumber>
        </recommendedName>
        <alternativeName>
            <fullName evidence="3">CoaB</fullName>
        </alternativeName>
        <alternativeName>
            <fullName evidence="3">Phosphopantothenoylcysteine synthetase</fullName>
            <shortName evidence="3">PPC synthetase</shortName>
            <shortName evidence="3">PPC-S</shortName>
        </alternativeName>
    </domain>
</protein>
<keyword evidence="3 4" id="KW-0288">FMN</keyword>
<comment type="similarity">
    <text evidence="3 4">In the C-terminal section; belongs to the PPC synthetase family.</text>
</comment>
<proteinExistence type="inferred from homology"/>
<dbReference type="STRING" id="1121307.CLCY_2c02080"/>
<comment type="pathway">
    <text evidence="3 4">Cofactor biosynthesis; coenzyme A biosynthesis; CoA from (R)-pantothenate: step 2/5.</text>
</comment>
<comment type="caution">
    <text evidence="7">The sequence shown here is derived from an EMBL/GenBank/DDBJ whole genome shotgun (WGS) entry which is preliminary data.</text>
</comment>
<keyword evidence="3" id="KW-0511">Multifunctional enzyme</keyword>
<keyword evidence="3 4" id="KW-0436">Ligase</keyword>
<name>A0A0J8DAX6_CLOCY</name>
<accession>A0A0J8DAX6</accession>
<dbReference type="Gene3D" id="3.40.50.10300">
    <property type="entry name" value="CoaB-like"/>
    <property type="match status" value="1"/>
</dbReference>
<organism evidence="7 8">
    <name type="scientific">Clostridium cylindrosporum DSM 605</name>
    <dbReference type="NCBI Taxonomy" id="1121307"/>
    <lineage>
        <taxon>Bacteria</taxon>
        <taxon>Bacillati</taxon>
        <taxon>Bacillota</taxon>
        <taxon>Clostridia</taxon>
        <taxon>Eubacteriales</taxon>
        <taxon>Clostridiaceae</taxon>
        <taxon>Clostridium</taxon>
    </lineage>
</organism>
<dbReference type="PANTHER" id="PTHR14359:SF6">
    <property type="entry name" value="PHOSPHOPANTOTHENOYLCYSTEINE DECARBOXYLASE"/>
    <property type="match status" value="1"/>
</dbReference>
<dbReference type="GO" id="GO:0071513">
    <property type="term" value="C:phosphopantothenoylcysteine decarboxylase complex"/>
    <property type="evidence" value="ECO:0007669"/>
    <property type="project" value="TreeGrafter"/>
</dbReference>
<dbReference type="InterPro" id="IPR036551">
    <property type="entry name" value="Flavin_trans-like"/>
</dbReference>
<evidence type="ECO:0000259" key="5">
    <source>
        <dbReference type="Pfam" id="PF02441"/>
    </source>
</evidence>
<evidence type="ECO:0000256" key="2">
    <source>
        <dbReference type="ARBA" id="ARBA00023239"/>
    </source>
</evidence>
<dbReference type="OrthoDB" id="9802554at2"/>